<keyword evidence="2" id="KW-1185">Reference proteome</keyword>
<evidence type="ECO:0000313" key="2">
    <source>
        <dbReference type="Proteomes" id="UP000199258"/>
    </source>
</evidence>
<dbReference type="SUPFAM" id="SSF88723">
    <property type="entry name" value="PIN domain-like"/>
    <property type="match status" value="1"/>
</dbReference>
<name>A0A1G8FHA6_9MICC</name>
<proteinExistence type="predicted"/>
<dbReference type="STRING" id="335973.SAMN04488693_10362"/>
<protein>
    <submittedName>
        <fullName evidence="1">Predicted nucleic acid-binding protein, contains PIN domain</fullName>
    </submittedName>
</protein>
<dbReference type="RefSeq" id="WP_090584926.1">
    <property type="nucleotide sequence ID" value="NZ_FNDT01000003.1"/>
</dbReference>
<reference evidence="1 2" key="1">
    <citation type="submission" date="2016-10" db="EMBL/GenBank/DDBJ databases">
        <authorList>
            <person name="de Groot N.N."/>
        </authorList>
    </citation>
    <scope>NUCLEOTIDE SEQUENCE [LARGE SCALE GENOMIC DNA]</scope>
    <source>
        <strain evidence="1 2">NP_1H</strain>
    </source>
</reference>
<accession>A0A1G8FHA6</accession>
<organism evidence="1 2">
    <name type="scientific">Arthrobacter subterraneus</name>
    <dbReference type="NCBI Taxonomy" id="335973"/>
    <lineage>
        <taxon>Bacteria</taxon>
        <taxon>Bacillati</taxon>
        <taxon>Actinomycetota</taxon>
        <taxon>Actinomycetes</taxon>
        <taxon>Micrococcales</taxon>
        <taxon>Micrococcaceae</taxon>
        <taxon>Arthrobacter</taxon>
    </lineage>
</organism>
<gene>
    <name evidence="1" type="ORF">SAMN04488693_10362</name>
</gene>
<dbReference type="OrthoDB" id="9804823at2"/>
<dbReference type="InterPro" id="IPR029060">
    <property type="entry name" value="PIN-like_dom_sf"/>
</dbReference>
<dbReference type="Proteomes" id="UP000199258">
    <property type="component" value="Unassembled WGS sequence"/>
</dbReference>
<sequence length="138" mass="14913">MNIMDSDVLLAMIGSENGEIEEWVKQLSGKPHTSALAVAEVYAAIRRAPDTLFREARYRALQGALDGILHRRVLPFDQNAARELASLALTPHPDGGTFALATLIPSATARVLGMKIATARPEDFFGIDVELEVLTLGS</sequence>
<dbReference type="AlphaFoldDB" id="A0A1G8FHA6"/>
<dbReference type="Gene3D" id="3.40.50.1010">
    <property type="entry name" value="5'-nuclease"/>
    <property type="match status" value="1"/>
</dbReference>
<dbReference type="EMBL" id="FNDT01000003">
    <property type="protein sequence ID" value="SDH81541.1"/>
    <property type="molecule type" value="Genomic_DNA"/>
</dbReference>
<evidence type="ECO:0000313" key="1">
    <source>
        <dbReference type="EMBL" id="SDH81541.1"/>
    </source>
</evidence>